<protein>
    <recommendedName>
        <fullName evidence="3">HEAT repeat-containing protein</fullName>
    </recommendedName>
</protein>
<dbReference type="InterPro" id="IPR016024">
    <property type="entry name" value="ARM-type_fold"/>
</dbReference>
<dbReference type="Gene3D" id="1.25.10.10">
    <property type="entry name" value="Leucine-rich Repeat Variant"/>
    <property type="match status" value="1"/>
</dbReference>
<dbReference type="Proteomes" id="UP000184609">
    <property type="component" value="Unassembled WGS sequence"/>
</dbReference>
<dbReference type="EMBL" id="FRXN01000002">
    <property type="protein sequence ID" value="SHO62208.1"/>
    <property type="molecule type" value="Genomic_DNA"/>
</dbReference>
<gene>
    <name evidence="1" type="ORF">SAMN04488108_1980</name>
</gene>
<dbReference type="InterPro" id="IPR011989">
    <property type="entry name" value="ARM-like"/>
</dbReference>
<dbReference type="AlphaFoldDB" id="A0A1M7ZBC1"/>
<dbReference type="OrthoDB" id="823934at2"/>
<dbReference type="STRING" id="1073327.SAMN04488108_1980"/>
<proteinExistence type="predicted"/>
<accession>A0A1M7ZBC1</accession>
<sequence length="161" mass="17590">MAKRTSKPAGQFDPQELLEFLRLDELDYPAGAQKFGKDALPLLGDLVNGSDENLAIKAAYLAGYIDEDGSTEILEKAADKGSAPVRIAAAYGARMKKPEIAEAILNKSLDDMDPSVVKFALRSASSLKLEKKLKPKIDKISKSFHEKDILEEAKGILIKMK</sequence>
<dbReference type="RefSeq" id="WP_073571599.1">
    <property type="nucleotide sequence ID" value="NZ_FRXN01000002.1"/>
</dbReference>
<dbReference type="SUPFAM" id="SSF48371">
    <property type="entry name" value="ARM repeat"/>
    <property type="match status" value="1"/>
</dbReference>
<organism evidence="1 2">
    <name type="scientific">Algoriphagus zhangzhouensis</name>
    <dbReference type="NCBI Taxonomy" id="1073327"/>
    <lineage>
        <taxon>Bacteria</taxon>
        <taxon>Pseudomonadati</taxon>
        <taxon>Bacteroidota</taxon>
        <taxon>Cytophagia</taxon>
        <taxon>Cytophagales</taxon>
        <taxon>Cyclobacteriaceae</taxon>
        <taxon>Algoriphagus</taxon>
    </lineage>
</organism>
<evidence type="ECO:0008006" key="3">
    <source>
        <dbReference type="Google" id="ProtNLM"/>
    </source>
</evidence>
<evidence type="ECO:0000313" key="2">
    <source>
        <dbReference type="Proteomes" id="UP000184609"/>
    </source>
</evidence>
<reference evidence="2" key="1">
    <citation type="submission" date="2016-12" db="EMBL/GenBank/DDBJ databases">
        <authorList>
            <person name="Varghese N."/>
            <person name="Submissions S."/>
        </authorList>
    </citation>
    <scope>NUCLEOTIDE SEQUENCE [LARGE SCALE GENOMIC DNA]</scope>
    <source>
        <strain evidence="2">DSM 25035</strain>
    </source>
</reference>
<evidence type="ECO:0000313" key="1">
    <source>
        <dbReference type="EMBL" id="SHO62208.1"/>
    </source>
</evidence>
<keyword evidence="2" id="KW-1185">Reference proteome</keyword>
<name>A0A1M7ZBC1_9BACT</name>